<comment type="similarity">
    <text evidence="1">Belongs to the transferase hexapeptide repeat family.</text>
</comment>
<dbReference type="EMBL" id="JBHUHY010000002">
    <property type="protein sequence ID" value="MFD2185456.1"/>
    <property type="molecule type" value="Genomic_DNA"/>
</dbReference>
<dbReference type="InterPro" id="IPR020019">
    <property type="entry name" value="AcTrfase_PglD-like"/>
</dbReference>
<dbReference type="NCBIfam" id="TIGR03570">
    <property type="entry name" value="NeuD_NnaD"/>
    <property type="match status" value="1"/>
</dbReference>
<dbReference type="Gene3D" id="2.160.10.10">
    <property type="entry name" value="Hexapeptide repeat proteins"/>
    <property type="match status" value="1"/>
</dbReference>
<dbReference type="PANTHER" id="PTHR43300:SF7">
    <property type="entry name" value="UDP-N-ACETYLBACILLOSAMINE N-ACETYLTRANSFERASE"/>
    <property type="match status" value="1"/>
</dbReference>
<dbReference type="InterPro" id="IPR041561">
    <property type="entry name" value="PglD_N"/>
</dbReference>
<dbReference type="Gene3D" id="3.40.50.20">
    <property type="match status" value="1"/>
</dbReference>
<evidence type="ECO:0000313" key="4">
    <source>
        <dbReference type="Proteomes" id="UP001597344"/>
    </source>
</evidence>
<gene>
    <name evidence="3" type="ORF">ACFSJT_01520</name>
</gene>
<organism evidence="3 4">
    <name type="scientific">Aquimarina celericrescens</name>
    <dbReference type="NCBI Taxonomy" id="1964542"/>
    <lineage>
        <taxon>Bacteria</taxon>
        <taxon>Pseudomonadati</taxon>
        <taxon>Bacteroidota</taxon>
        <taxon>Flavobacteriia</taxon>
        <taxon>Flavobacteriales</taxon>
        <taxon>Flavobacteriaceae</taxon>
        <taxon>Aquimarina</taxon>
    </lineage>
</organism>
<evidence type="ECO:0000259" key="2">
    <source>
        <dbReference type="Pfam" id="PF17836"/>
    </source>
</evidence>
<reference evidence="4" key="1">
    <citation type="journal article" date="2019" name="Int. J. Syst. Evol. Microbiol.">
        <title>The Global Catalogue of Microorganisms (GCM) 10K type strain sequencing project: providing services to taxonomists for standard genome sequencing and annotation.</title>
        <authorList>
            <consortium name="The Broad Institute Genomics Platform"/>
            <consortium name="The Broad Institute Genome Sequencing Center for Infectious Disease"/>
            <person name="Wu L."/>
            <person name="Ma J."/>
        </authorList>
    </citation>
    <scope>NUCLEOTIDE SEQUENCE [LARGE SCALE GENOMIC DNA]</scope>
    <source>
        <strain evidence="4">DT92</strain>
    </source>
</reference>
<dbReference type="InterPro" id="IPR011004">
    <property type="entry name" value="Trimer_LpxA-like_sf"/>
</dbReference>
<keyword evidence="4" id="KW-1185">Reference proteome</keyword>
<sequence length="222" mass="23882">MDKVLIIGASGHAKVIIEVVEFNKQYKIFGLIDSFKEKGGKLMNYEILGSEDIIPNLVKQGVTKGIIAIGDNWTRYQLHAKIKKLAPDFEFVTIVHHSATISVSAKIGKGTAILAGVKINTHAQVGNFCILNTNSSFGHDCKMEDFSSIAPGVTVGGNVKIDFCTAISLGANIIQGIDIGKHSIIGAGSLIVHDVNDFKLIYGVPGKEIKTIEKGEKYISKS</sequence>
<evidence type="ECO:0000313" key="3">
    <source>
        <dbReference type="EMBL" id="MFD2185456.1"/>
    </source>
</evidence>
<comment type="caution">
    <text evidence="3">The sequence shown here is derived from an EMBL/GenBank/DDBJ whole genome shotgun (WGS) entry which is preliminary data.</text>
</comment>
<dbReference type="Proteomes" id="UP001597344">
    <property type="component" value="Unassembled WGS sequence"/>
</dbReference>
<evidence type="ECO:0000256" key="1">
    <source>
        <dbReference type="ARBA" id="ARBA00007274"/>
    </source>
</evidence>
<dbReference type="PANTHER" id="PTHR43300">
    <property type="entry name" value="ACETYLTRANSFERASE"/>
    <property type="match status" value="1"/>
</dbReference>
<dbReference type="Pfam" id="PF17836">
    <property type="entry name" value="PglD_N"/>
    <property type="match status" value="1"/>
</dbReference>
<dbReference type="SUPFAM" id="SSF51161">
    <property type="entry name" value="Trimeric LpxA-like enzymes"/>
    <property type="match status" value="1"/>
</dbReference>
<feature type="domain" description="PglD N-terminal" evidence="2">
    <location>
        <begin position="3"/>
        <end position="81"/>
    </location>
</feature>
<accession>A0ABW5ATH8</accession>
<protein>
    <submittedName>
        <fullName evidence="3">Acetyltransferase</fullName>
    </submittedName>
</protein>
<dbReference type="CDD" id="cd03360">
    <property type="entry name" value="LbH_AT_putative"/>
    <property type="match status" value="1"/>
</dbReference>
<proteinExistence type="inferred from homology"/>
<dbReference type="RefSeq" id="WP_378318418.1">
    <property type="nucleotide sequence ID" value="NZ_JBHUHY010000002.1"/>
</dbReference>
<name>A0ABW5ATH8_9FLAO</name>
<dbReference type="InterPro" id="IPR050179">
    <property type="entry name" value="Trans_hexapeptide_repeat"/>
</dbReference>